<gene>
    <name evidence="1" type="ORF">PSYPI_47011</name>
</gene>
<feature type="non-terminal residue" evidence="1">
    <location>
        <position position="1"/>
    </location>
</feature>
<reference evidence="1 2" key="1">
    <citation type="journal article" date="2011" name="PLoS Pathog.">
        <title>Dynamic evolution of pathogenicity revealed by sequencing and comparative genomics of 19 Pseudomonas syringae isolates.</title>
        <authorList>
            <person name="Baltrus D.A."/>
            <person name="Nishimura M.T."/>
            <person name="Romanchuk A."/>
            <person name="Chang J.H."/>
            <person name="Mukhtar M.S."/>
            <person name="Cherkis K."/>
            <person name="Roach J."/>
            <person name="Grant S.R."/>
            <person name="Jones C.D."/>
            <person name="Dangl J.L."/>
        </authorList>
    </citation>
    <scope>NUCLEOTIDE SEQUENCE [LARGE SCALE GENOMIC DNA]</scope>
    <source>
        <strain evidence="1 2">1704B</strain>
    </source>
</reference>
<evidence type="ECO:0000313" key="2">
    <source>
        <dbReference type="Proteomes" id="UP000004986"/>
    </source>
</evidence>
<proteinExistence type="predicted"/>
<dbReference type="HOGENOM" id="CLU_3244264_0_0_6"/>
<protein>
    <submittedName>
        <fullName evidence="1">Uncharacterized protein</fullName>
    </submittedName>
</protein>
<organism evidence="1 2">
    <name type="scientific">Pseudomonas syringae pv. pisi str. 1704B</name>
    <dbReference type="NCBI Taxonomy" id="629263"/>
    <lineage>
        <taxon>Bacteria</taxon>
        <taxon>Pseudomonadati</taxon>
        <taxon>Pseudomonadota</taxon>
        <taxon>Gammaproteobacteria</taxon>
        <taxon>Pseudomonadales</taxon>
        <taxon>Pseudomonadaceae</taxon>
        <taxon>Pseudomonas</taxon>
        <taxon>Pseudomonas syringae</taxon>
    </lineage>
</organism>
<accession>F3GR32</accession>
<dbReference type="Proteomes" id="UP000004986">
    <property type="component" value="Unassembled WGS sequence"/>
</dbReference>
<sequence>LGSAQQKARSDAGFLLGAHLWFPHLGVPDAPHRQDRTQSVQNG</sequence>
<keyword evidence="2" id="KW-1185">Reference proteome</keyword>
<dbReference type="AlphaFoldDB" id="F3GR32"/>
<evidence type="ECO:0000313" key="1">
    <source>
        <dbReference type="EMBL" id="EGH49535.1"/>
    </source>
</evidence>
<dbReference type="EMBL" id="AEAI01004385">
    <property type="protein sequence ID" value="EGH49535.1"/>
    <property type="molecule type" value="Genomic_DNA"/>
</dbReference>
<comment type="caution">
    <text evidence="1">The sequence shown here is derived from an EMBL/GenBank/DDBJ whole genome shotgun (WGS) entry which is preliminary data.</text>
</comment>
<feature type="non-terminal residue" evidence="1">
    <location>
        <position position="43"/>
    </location>
</feature>
<name>F3GR32_PSESJ</name>